<proteinExistence type="predicted"/>
<organism evidence="1">
    <name type="scientific">Mycobacterium xenopi 4042</name>
    <dbReference type="NCBI Taxonomy" id="1299334"/>
    <lineage>
        <taxon>Bacteria</taxon>
        <taxon>Bacillati</taxon>
        <taxon>Actinomycetota</taxon>
        <taxon>Actinomycetes</taxon>
        <taxon>Mycobacteriales</taxon>
        <taxon>Mycobacteriaceae</taxon>
        <taxon>Mycobacterium</taxon>
    </lineage>
</organism>
<evidence type="ECO:0000313" key="1">
    <source>
        <dbReference type="EMBL" id="EUA54546.1"/>
    </source>
</evidence>
<name>X8CFF1_MYCXE</name>
<gene>
    <name evidence="1" type="ORF">I553_1407</name>
</gene>
<dbReference type="PATRIC" id="fig|1299334.3.peg.3217"/>
<dbReference type="AlphaFoldDB" id="X8CFF1"/>
<sequence>MGGGGWRTLWQRGLDTANELSDLLAHKISAVTDPRARLLRRRRGHCDGL</sequence>
<reference evidence="1" key="1">
    <citation type="submission" date="2014-01" db="EMBL/GenBank/DDBJ databases">
        <authorList>
            <person name="Brown-Elliot B."/>
            <person name="Wallace R."/>
            <person name="Lenaerts A."/>
            <person name="Ordway D."/>
            <person name="DeGroote M.A."/>
            <person name="Parker T."/>
            <person name="Sizemore C."/>
            <person name="Tallon L.J."/>
            <person name="Sadzewicz L.K."/>
            <person name="Sengamalay N."/>
            <person name="Fraser C.M."/>
            <person name="Hine E."/>
            <person name="Shefchek K.A."/>
            <person name="Das S.P."/>
            <person name="Tettelin H."/>
        </authorList>
    </citation>
    <scope>NUCLEOTIDE SEQUENCE [LARGE SCALE GENOMIC DNA]</scope>
    <source>
        <strain evidence="1">4042</strain>
    </source>
</reference>
<comment type="caution">
    <text evidence="1">The sequence shown here is derived from an EMBL/GenBank/DDBJ whole genome shotgun (WGS) entry which is preliminary data.</text>
</comment>
<accession>X8CFF1</accession>
<protein>
    <submittedName>
        <fullName evidence="1">Uncharacterized protein</fullName>
    </submittedName>
</protein>
<dbReference type="EMBL" id="JAOB01000032">
    <property type="protein sequence ID" value="EUA54546.1"/>
    <property type="molecule type" value="Genomic_DNA"/>
</dbReference>